<name>A0ABT5ELS8_9BACT</name>
<dbReference type="RefSeq" id="WP_271918143.1">
    <property type="nucleotide sequence ID" value="NZ_JAQNDO010000001.1"/>
</dbReference>
<protein>
    <submittedName>
        <fullName evidence="2">Uncharacterized protein</fullName>
    </submittedName>
</protein>
<organism evidence="2 3">
    <name type="scientific">Polyangium mundeleinium</name>
    <dbReference type="NCBI Taxonomy" id="2995306"/>
    <lineage>
        <taxon>Bacteria</taxon>
        <taxon>Pseudomonadati</taxon>
        <taxon>Myxococcota</taxon>
        <taxon>Polyangia</taxon>
        <taxon>Polyangiales</taxon>
        <taxon>Polyangiaceae</taxon>
        <taxon>Polyangium</taxon>
    </lineage>
</organism>
<keyword evidence="3" id="KW-1185">Reference proteome</keyword>
<sequence length="505" mass="54660">MADEVSAAGKYLLISVPDFATDPVGQPASMVPEDPADKESELIPAGDRRGQTMSSFLRLGAFHEQPEKDPAAKRANELARVALAVSASQGGPFTLPDGTEVVTSNAGVGTYEVTDDDGNVVSTEDRGVFLDDQRIGDPPTGPDDRDNQSRHKADRMEQSKALLTRGGWWDHTDGNRITTTYGDKVEVIRGNYKMVVMSRQDDPEGAGGWDLSGGHVQDLGPASMPGASVRVEFRPGMFGQRGTWHLENTTNNFNQTSDYAGDFYEHWYGNHKECVVGSEHPVEWHETLEKPYGNPAIVERTWASKIESYTGSSAKRVPSITEETYADTTSSLTDVTGNISETTYCDAIITSKTGKIDRPVPAMHEETYAVASNSITNIVTSNAMTNVGAQMETTIAGALGSVTLVGAQADITIAGAQEELLISAHHGSLELSLHNTDIFLGTKLTFQIGPEWEYKYPDTKTLKLKGLTTALDNLVTTVKTVHAAIKLTHMALTHQYIGAAIFFGM</sequence>
<comment type="caution">
    <text evidence="2">The sequence shown here is derived from an EMBL/GenBank/DDBJ whole genome shotgun (WGS) entry which is preliminary data.</text>
</comment>
<feature type="compositionally biased region" description="Basic and acidic residues" evidence="1">
    <location>
        <begin position="35"/>
        <end position="49"/>
    </location>
</feature>
<feature type="compositionally biased region" description="Basic and acidic residues" evidence="1">
    <location>
        <begin position="123"/>
        <end position="135"/>
    </location>
</feature>
<evidence type="ECO:0000313" key="2">
    <source>
        <dbReference type="EMBL" id="MDC0742768.1"/>
    </source>
</evidence>
<accession>A0ABT5ELS8</accession>
<feature type="compositionally biased region" description="Basic and acidic residues" evidence="1">
    <location>
        <begin position="142"/>
        <end position="158"/>
    </location>
</feature>
<proteinExistence type="predicted"/>
<gene>
    <name evidence="2" type="ORF">POL67_15565</name>
</gene>
<reference evidence="2 3" key="1">
    <citation type="submission" date="2022-11" db="EMBL/GenBank/DDBJ databases">
        <title>Minimal conservation of predation-associated metabolite biosynthetic gene clusters underscores biosynthetic potential of Myxococcota including descriptions for ten novel species: Archangium lansinium sp. nov., Myxococcus landrumus sp. nov., Nannocystis bai.</title>
        <authorList>
            <person name="Ahearne A."/>
            <person name="Stevens C."/>
            <person name="Dowd S."/>
        </authorList>
    </citation>
    <scope>NUCLEOTIDE SEQUENCE [LARGE SCALE GENOMIC DNA]</scope>
    <source>
        <strain evidence="2 3">RJM3</strain>
    </source>
</reference>
<evidence type="ECO:0000256" key="1">
    <source>
        <dbReference type="SAM" id="MobiDB-lite"/>
    </source>
</evidence>
<feature type="region of interest" description="Disordered" evidence="1">
    <location>
        <begin position="22"/>
        <end position="49"/>
    </location>
</feature>
<dbReference type="Proteomes" id="UP001221411">
    <property type="component" value="Unassembled WGS sequence"/>
</dbReference>
<evidence type="ECO:0000313" key="3">
    <source>
        <dbReference type="Proteomes" id="UP001221411"/>
    </source>
</evidence>
<dbReference type="EMBL" id="JAQNDO010000001">
    <property type="protein sequence ID" value="MDC0742768.1"/>
    <property type="molecule type" value="Genomic_DNA"/>
</dbReference>
<feature type="region of interest" description="Disordered" evidence="1">
    <location>
        <begin position="109"/>
        <end position="158"/>
    </location>
</feature>